<evidence type="ECO:0000313" key="1">
    <source>
        <dbReference type="EMBL" id="XAF69601.1"/>
    </source>
</evidence>
<evidence type="ECO:0000313" key="2">
    <source>
        <dbReference type="Proteomes" id="UP001436297"/>
    </source>
</evidence>
<dbReference type="InterPro" id="IPR041242">
    <property type="entry name" value="HNHc_6"/>
</dbReference>
<name>A0ABZ3E9L8_9STAP</name>
<dbReference type="RefSeq" id="WP_342610235.1">
    <property type="nucleotide sequence ID" value="NZ_CP128355.1"/>
</dbReference>
<sequence>MPKITKYKQNTKGLYDVVVTDVEIPDQAIDLLDINQTVDVDCSVIDPNSITGKQRRKIFALVNDIEAYTGQPREYMRYMFQDFVQFIYGYEKRVSLATCSRTVAKQVIEIIIEWVFIHNIPLNYKTSDLLKNDKQFLYRATVNRNCIVCGKPHSELAHYHAVGRGRNRRKINHIGNQVLALCPNHHREQHQIGMDSFNEKYKLHDSWVDVDERLNQMLKGERIK</sequence>
<proteinExistence type="predicted"/>
<protein>
    <submittedName>
        <fullName evidence="1">HNHc nuclease</fullName>
    </submittedName>
</protein>
<reference evidence="1 2" key="1">
    <citation type="journal article" date="2024" name="Pathogens">
        <title>Staphylococcus hsinchuensis sp. nov., Isolated from Soymilk.</title>
        <authorList>
            <person name="Wang Y.T."/>
            <person name="Lin Y.C."/>
            <person name="Hsieh Y.H."/>
            <person name="Lin Y.T."/>
            <person name="Hamada M."/>
            <person name="Chen C.C."/>
            <person name="Liou J.S."/>
            <person name="Lee A.Y."/>
            <person name="Zhang W.L."/>
            <person name="Chen Y.T."/>
            <person name="Huang C.H."/>
        </authorList>
    </citation>
    <scope>NUCLEOTIDE SEQUENCE [LARGE SCALE GENOMIC DNA]</scope>
    <source>
        <strain evidence="1 2">H164</strain>
    </source>
</reference>
<dbReference type="Pfam" id="PF16784">
    <property type="entry name" value="HNHc_6"/>
    <property type="match status" value="1"/>
</dbReference>
<organism evidence="1 2">
    <name type="scientific">Staphylococcus hsinchuensis</name>
    <dbReference type="NCBI Taxonomy" id="3051183"/>
    <lineage>
        <taxon>Bacteria</taxon>
        <taxon>Bacillati</taxon>
        <taxon>Bacillota</taxon>
        <taxon>Bacilli</taxon>
        <taxon>Bacillales</taxon>
        <taxon>Staphylococcaceae</taxon>
        <taxon>Staphylococcus</taxon>
    </lineage>
</organism>
<gene>
    <name evidence="1" type="ORF">QQM35_05870</name>
</gene>
<dbReference type="Proteomes" id="UP001436297">
    <property type="component" value="Chromosome"/>
</dbReference>
<keyword evidence="2" id="KW-1185">Reference proteome</keyword>
<dbReference type="EMBL" id="CP128355">
    <property type="protein sequence ID" value="XAF69601.1"/>
    <property type="molecule type" value="Genomic_DNA"/>
</dbReference>
<accession>A0ABZ3E9L8</accession>